<dbReference type="HOGENOM" id="CLU_2692395_0_0_1"/>
<dbReference type="Proteomes" id="UP000006729">
    <property type="component" value="Chromosome 5"/>
</dbReference>
<protein>
    <submittedName>
        <fullName evidence="1">Uncharacterized protein</fullName>
    </submittedName>
</protein>
<sequence length="74" mass="8721">MRREEKFKEKSYSIEEASNIDAGMLFSLYQEKNKTKKNYRHAVEELSASGPIQPASWWQKKAKIAWQSNMDVPR</sequence>
<keyword evidence="2" id="KW-1185">Reference proteome</keyword>
<evidence type="ECO:0000313" key="1">
    <source>
        <dbReference type="EMBL" id="PNT34244.1"/>
    </source>
</evidence>
<gene>
    <name evidence="1" type="ORF">POPTR_005G002000</name>
</gene>
<organism evidence="1 2">
    <name type="scientific">Populus trichocarpa</name>
    <name type="common">Western balsam poplar</name>
    <name type="synonym">Populus balsamifera subsp. trichocarpa</name>
    <dbReference type="NCBI Taxonomy" id="3694"/>
    <lineage>
        <taxon>Eukaryota</taxon>
        <taxon>Viridiplantae</taxon>
        <taxon>Streptophyta</taxon>
        <taxon>Embryophyta</taxon>
        <taxon>Tracheophyta</taxon>
        <taxon>Spermatophyta</taxon>
        <taxon>Magnoliopsida</taxon>
        <taxon>eudicotyledons</taxon>
        <taxon>Gunneridae</taxon>
        <taxon>Pentapetalae</taxon>
        <taxon>rosids</taxon>
        <taxon>fabids</taxon>
        <taxon>Malpighiales</taxon>
        <taxon>Salicaceae</taxon>
        <taxon>Saliceae</taxon>
        <taxon>Populus</taxon>
    </lineage>
</organism>
<proteinExistence type="predicted"/>
<dbReference type="AlphaFoldDB" id="U5GF64"/>
<accession>U5GF64</accession>
<evidence type="ECO:0000313" key="2">
    <source>
        <dbReference type="Proteomes" id="UP000006729"/>
    </source>
</evidence>
<dbReference type="InParanoid" id="U5GF64"/>
<name>U5GF64_POPTR</name>
<reference evidence="1 2" key="1">
    <citation type="journal article" date="2006" name="Science">
        <title>The genome of black cottonwood, Populus trichocarpa (Torr. &amp; Gray).</title>
        <authorList>
            <person name="Tuskan G.A."/>
            <person name="Difazio S."/>
            <person name="Jansson S."/>
            <person name="Bohlmann J."/>
            <person name="Grigoriev I."/>
            <person name="Hellsten U."/>
            <person name="Putnam N."/>
            <person name="Ralph S."/>
            <person name="Rombauts S."/>
            <person name="Salamov A."/>
            <person name="Schein J."/>
            <person name="Sterck L."/>
            <person name="Aerts A."/>
            <person name="Bhalerao R.R."/>
            <person name="Bhalerao R.P."/>
            <person name="Blaudez D."/>
            <person name="Boerjan W."/>
            <person name="Brun A."/>
            <person name="Brunner A."/>
            <person name="Busov V."/>
            <person name="Campbell M."/>
            <person name="Carlson J."/>
            <person name="Chalot M."/>
            <person name="Chapman J."/>
            <person name="Chen G.L."/>
            <person name="Cooper D."/>
            <person name="Coutinho P.M."/>
            <person name="Couturier J."/>
            <person name="Covert S."/>
            <person name="Cronk Q."/>
            <person name="Cunningham R."/>
            <person name="Davis J."/>
            <person name="Degroeve S."/>
            <person name="Dejardin A."/>
            <person name="Depamphilis C."/>
            <person name="Detter J."/>
            <person name="Dirks B."/>
            <person name="Dubchak I."/>
            <person name="Duplessis S."/>
            <person name="Ehlting J."/>
            <person name="Ellis B."/>
            <person name="Gendler K."/>
            <person name="Goodstein D."/>
            <person name="Gribskov M."/>
            <person name="Grimwood J."/>
            <person name="Groover A."/>
            <person name="Gunter L."/>
            <person name="Hamberger B."/>
            <person name="Heinze B."/>
            <person name="Helariutta Y."/>
            <person name="Henrissat B."/>
            <person name="Holligan D."/>
            <person name="Holt R."/>
            <person name="Huang W."/>
            <person name="Islam-Faridi N."/>
            <person name="Jones S."/>
            <person name="Jones-Rhoades M."/>
            <person name="Jorgensen R."/>
            <person name="Joshi C."/>
            <person name="Kangasjarvi J."/>
            <person name="Karlsson J."/>
            <person name="Kelleher C."/>
            <person name="Kirkpatrick R."/>
            <person name="Kirst M."/>
            <person name="Kohler A."/>
            <person name="Kalluri U."/>
            <person name="Larimer F."/>
            <person name="Leebens-Mack J."/>
            <person name="Leple J.C."/>
            <person name="Locascio P."/>
            <person name="Lou Y."/>
            <person name="Lucas S."/>
            <person name="Martin F."/>
            <person name="Montanini B."/>
            <person name="Napoli C."/>
            <person name="Nelson D.R."/>
            <person name="Nelson C."/>
            <person name="Nieminen K."/>
            <person name="Nilsson O."/>
            <person name="Pereda V."/>
            <person name="Peter G."/>
            <person name="Philippe R."/>
            <person name="Pilate G."/>
            <person name="Poliakov A."/>
            <person name="Razumovskaya J."/>
            <person name="Richardson P."/>
            <person name="Rinaldi C."/>
            <person name="Ritland K."/>
            <person name="Rouze P."/>
            <person name="Ryaboy D."/>
            <person name="Schmutz J."/>
            <person name="Schrader J."/>
            <person name="Segerman B."/>
            <person name="Shin H."/>
            <person name="Siddiqui A."/>
            <person name="Sterky F."/>
            <person name="Terry A."/>
            <person name="Tsai C.J."/>
            <person name="Uberbacher E."/>
            <person name="Unneberg P."/>
            <person name="Vahala J."/>
            <person name="Wall K."/>
            <person name="Wessler S."/>
            <person name="Yang G."/>
            <person name="Yin T."/>
            <person name="Douglas C."/>
            <person name="Marra M."/>
            <person name="Sandberg G."/>
            <person name="Van de Peer Y."/>
            <person name="Rokhsar D."/>
        </authorList>
    </citation>
    <scope>NUCLEOTIDE SEQUENCE [LARGE SCALE GENOMIC DNA]</scope>
    <source>
        <strain evidence="2">cv. Nisqually</strain>
    </source>
</reference>
<dbReference type="EMBL" id="CM009294">
    <property type="protein sequence ID" value="PNT34244.1"/>
    <property type="molecule type" value="Genomic_DNA"/>
</dbReference>